<accession>A0A1I1S6T3</accession>
<dbReference type="PANTHER" id="PTHR36852:SF1">
    <property type="entry name" value="PROTEIN GVPL 2"/>
    <property type="match status" value="1"/>
</dbReference>
<evidence type="ECO:0000313" key="5">
    <source>
        <dbReference type="Proteomes" id="UP000199474"/>
    </source>
</evidence>
<dbReference type="STRING" id="640948.SAMN05216238_101178"/>
<keyword evidence="1" id="KW-0304">Gas vesicle</keyword>
<dbReference type="PANTHER" id="PTHR36852">
    <property type="entry name" value="PROTEIN GVPL 2"/>
    <property type="match status" value="1"/>
</dbReference>
<dbReference type="Pfam" id="PF06386">
    <property type="entry name" value="GvpL_GvpF"/>
    <property type="match status" value="1"/>
</dbReference>
<dbReference type="GO" id="GO:0031411">
    <property type="term" value="C:gas vesicle"/>
    <property type="evidence" value="ECO:0007669"/>
    <property type="project" value="UniProtKB-SubCell"/>
</dbReference>
<dbReference type="RefSeq" id="WP_090080065.1">
    <property type="nucleotide sequence ID" value="NZ_FOMR01000001.1"/>
</dbReference>
<proteinExistence type="inferred from homology"/>
<evidence type="ECO:0000256" key="2">
    <source>
        <dbReference type="ARBA" id="ARBA00035108"/>
    </source>
</evidence>
<sequence>MTAKKIYVYGFIPTSELNNDTFPEHEGFDEAENLYPLTFDSITAVVSKLDPDSYTEEIIEDKINNDLAWLQKKAFHHHEVLMMLNKLYTVIPLSFCTIYNSEERVNETASSQASDLEDSFNEIAGREEWNLKIYYDEDKLKEEVNANNPVMQEKRDEIEKLSPGKQFFEKKKLDKLAEKEMEKELNTICEAVHHDLSELAVRADVKKLLGKDATGRKDAMSWNSVYLLEKPDVDDFINTVTEKEKELNQSGLKMEATGPWPAYHFSNLQKAEK</sequence>
<dbReference type="EMBL" id="FOMR01000001">
    <property type="protein sequence ID" value="SFD40288.1"/>
    <property type="molecule type" value="Genomic_DNA"/>
</dbReference>
<dbReference type="Proteomes" id="UP000199474">
    <property type="component" value="Unassembled WGS sequence"/>
</dbReference>
<dbReference type="OrthoDB" id="146444at2"/>
<reference evidence="5" key="1">
    <citation type="submission" date="2016-10" db="EMBL/GenBank/DDBJ databases">
        <authorList>
            <person name="Varghese N."/>
            <person name="Submissions S."/>
        </authorList>
    </citation>
    <scope>NUCLEOTIDE SEQUENCE [LARGE SCALE GENOMIC DNA]</scope>
    <source>
        <strain evidence="5">DSM 22530</strain>
    </source>
</reference>
<comment type="subcellular location">
    <subcellularLocation>
        <location evidence="2">Gas vesicle</location>
    </subcellularLocation>
</comment>
<gene>
    <name evidence="4" type="ORF">SAMN05216238_101178</name>
</gene>
<keyword evidence="5" id="KW-1185">Reference proteome</keyword>
<comment type="similarity">
    <text evidence="3">Belongs to the gas vesicle GvpF/GvpL family.</text>
</comment>
<dbReference type="AlphaFoldDB" id="A0A1I1S6T3"/>
<dbReference type="GO" id="GO:0031412">
    <property type="term" value="P:gas vesicle organization"/>
    <property type="evidence" value="ECO:0007669"/>
    <property type="project" value="InterPro"/>
</dbReference>
<protein>
    <submittedName>
        <fullName evidence="4">Gas vesicle synthesis protein GvpL/GvpF</fullName>
    </submittedName>
</protein>
<evidence type="ECO:0000256" key="1">
    <source>
        <dbReference type="ARBA" id="ARBA00022987"/>
    </source>
</evidence>
<organism evidence="4 5">
    <name type="scientific">Lentibacillus persicus</name>
    <dbReference type="NCBI Taxonomy" id="640948"/>
    <lineage>
        <taxon>Bacteria</taxon>
        <taxon>Bacillati</taxon>
        <taxon>Bacillota</taxon>
        <taxon>Bacilli</taxon>
        <taxon>Bacillales</taxon>
        <taxon>Bacillaceae</taxon>
        <taxon>Lentibacillus</taxon>
    </lineage>
</organism>
<dbReference type="InterPro" id="IPR009430">
    <property type="entry name" value="GvpL/GvpF"/>
</dbReference>
<evidence type="ECO:0000256" key="3">
    <source>
        <dbReference type="ARBA" id="ARBA00035643"/>
    </source>
</evidence>
<name>A0A1I1S6T3_9BACI</name>
<evidence type="ECO:0000313" key="4">
    <source>
        <dbReference type="EMBL" id="SFD40288.1"/>
    </source>
</evidence>